<feature type="transmembrane region" description="Helical" evidence="5">
    <location>
        <begin position="33"/>
        <end position="50"/>
    </location>
</feature>
<feature type="transmembrane region" description="Helical" evidence="5">
    <location>
        <begin position="234"/>
        <end position="256"/>
    </location>
</feature>
<evidence type="ECO:0000313" key="8">
    <source>
        <dbReference type="Proteomes" id="UP000246569"/>
    </source>
</evidence>
<dbReference type="PANTHER" id="PTHR32322:SF9">
    <property type="entry name" value="AMINO-ACID METABOLITE EFFLUX PUMP-RELATED"/>
    <property type="match status" value="1"/>
</dbReference>
<dbReference type="InterPro" id="IPR000620">
    <property type="entry name" value="EamA_dom"/>
</dbReference>
<dbReference type="InterPro" id="IPR037185">
    <property type="entry name" value="EmrE-like"/>
</dbReference>
<evidence type="ECO:0000256" key="5">
    <source>
        <dbReference type="SAM" id="Phobius"/>
    </source>
</evidence>
<dbReference type="AlphaFoldDB" id="A0A317MTE5"/>
<feature type="transmembrane region" description="Helical" evidence="5">
    <location>
        <begin position="171"/>
        <end position="189"/>
    </location>
</feature>
<evidence type="ECO:0000256" key="1">
    <source>
        <dbReference type="ARBA" id="ARBA00004141"/>
    </source>
</evidence>
<dbReference type="GO" id="GO:0016020">
    <property type="term" value="C:membrane"/>
    <property type="evidence" value="ECO:0007669"/>
    <property type="project" value="UniProtKB-SubCell"/>
</dbReference>
<dbReference type="OrthoDB" id="7158585at2"/>
<feature type="transmembrane region" description="Helical" evidence="5">
    <location>
        <begin position="262"/>
        <end position="280"/>
    </location>
</feature>
<dbReference type="PANTHER" id="PTHR32322">
    <property type="entry name" value="INNER MEMBRANE TRANSPORTER"/>
    <property type="match status" value="1"/>
</dbReference>
<dbReference type="SUPFAM" id="SSF103481">
    <property type="entry name" value="Multidrug resistance efflux transporter EmrE"/>
    <property type="match status" value="2"/>
</dbReference>
<dbReference type="RefSeq" id="WP_110019098.1">
    <property type="nucleotide sequence ID" value="NZ_QGTJ01000007.1"/>
</dbReference>
<accession>A0A317MTE5</accession>
<feature type="transmembrane region" description="Helical" evidence="5">
    <location>
        <begin position="57"/>
        <end position="78"/>
    </location>
</feature>
<dbReference type="EMBL" id="QGTJ01000007">
    <property type="protein sequence ID" value="PWV60619.1"/>
    <property type="molecule type" value="Genomic_DNA"/>
</dbReference>
<proteinExistence type="predicted"/>
<feature type="transmembrane region" description="Helical" evidence="5">
    <location>
        <begin position="139"/>
        <end position="159"/>
    </location>
</feature>
<dbReference type="InterPro" id="IPR050638">
    <property type="entry name" value="AA-Vitamin_Transporters"/>
</dbReference>
<name>A0A317MTE5_9GAMM</name>
<protein>
    <submittedName>
        <fullName evidence="7">O-acetylserine/cysteine efflux transporter</fullName>
    </submittedName>
</protein>
<feature type="transmembrane region" description="Helical" evidence="5">
    <location>
        <begin position="201"/>
        <end position="222"/>
    </location>
</feature>
<reference evidence="7 8" key="1">
    <citation type="submission" date="2018-05" db="EMBL/GenBank/DDBJ databases">
        <title>Genomic Encyclopedia of Type Strains, Phase IV (KMG-IV): sequencing the most valuable type-strain genomes for metagenomic binning, comparative biology and taxonomic classification.</title>
        <authorList>
            <person name="Goeker M."/>
        </authorList>
    </citation>
    <scope>NUCLEOTIDE SEQUENCE [LARGE SCALE GENOMIC DNA]</scope>
    <source>
        <strain evidence="7 8">DSM 23606</strain>
    </source>
</reference>
<feature type="transmembrane region" description="Helical" evidence="5">
    <location>
        <begin position="90"/>
        <end position="109"/>
    </location>
</feature>
<gene>
    <name evidence="7" type="ORF">C7443_107194</name>
</gene>
<feature type="domain" description="EamA" evidence="6">
    <location>
        <begin position="6"/>
        <end position="129"/>
    </location>
</feature>
<evidence type="ECO:0000313" key="7">
    <source>
        <dbReference type="EMBL" id="PWV60619.1"/>
    </source>
</evidence>
<evidence type="ECO:0000256" key="3">
    <source>
        <dbReference type="ARBA" id="ARBA00022989"/>
    </source>
</evidence>
<feature type="transmembrane region" description="Helical" evidence="5">
    <location>
        <begin position="116"/>
        <end position="133"/>
    </location>
</feature>
<organism evidence="7 8">
    <name type="scientific">Plasticicumulans acidivorans</name>
    <dbReference type="NCBI Taxonomy" id="886464"/>
    <lineage>
        <taxon>Bacteria</taxon>
        <taxon>Pseudomonadati</taxon>
        <taxon>Pseudomonadota</taxon>
        <taxon>Gammaproteobacteria</taxon>
        <taxon>Candidatus Competibacteraceae</taxon>
        <taxon>Plasticicumulans</taxon>
    </lineage>
</organism>
<keyword evidence="4 5" id="KW-0472">Membrane</keyword>
<keyword evidence="2 5" id="KW-0812">Transmembrane</keyword>
<evidence type="ECO:0000259" key="6">
    <source>
        <dbReference type="Pfam" id="PF00892"/>
    </source>
</evidence>
<evidence type="ECO:0000256" key="2">
    <source>
        <dbReference type="ARBA" id="ARBA00022692"/>
    </source>
</evidence>
<comment type="caution">
    <text evidence="7">The sequence shown here is derived from an EMBL/GenBank/DDBJ whole genome shotgun (WGS) entry which is preliminary data.</text>
</comment>
<evidence type="ECO:0000256" key="4">
    <source>
        <dbReference type="ARBA" id="ARBA00023136"/>
    </source>
</evidence>
<dbReference type="Pfam" id="PF00892">
    <property type="entry name" value="EamA"/>
    <property type="match status" value="2"/>
</dbReference>
<feature type="transmembrane region" description="Helical" evidence="5">
    <location>
        <begin position="7"/>
        <end position="27"/>
    </location>
</feature>
<feature type="domain" description="EamA" evidence="6">
    <location>
        <begin position="140"/>
        <end position="279"/>
    </location>
</feature>
<keyword evidence="8" id="KW-1185">Reference proteome</keyword>
<keyword evidence="3 5" id="KW-1133">Transmembrane helix</keyword>
<sequence length="293" mass="31296">MPLRHILLAVLVAAVWGCNFIAIRVGLDSMPPLLFSAARFIFSGLPILLVPRPPVPWRLLIGVGLGIGVVQFGFLFSAMHAGISPGLASLVLQTQAFFTALFAIAIDGISPRPWQWWGLAVAFAGIGLIGASSDGSVTLAGLLLVLVAAAGWASGNLVLRRVRGANMVHFMIWMSVVPPLPLYGFSLWLEGPGALPAAWHALGWSGLAALLYIAIFATWFGYGVWGWLMQQHPVTLIAPFSLLVPLFGMLGSALAFGEQYGPLKLAAAALVLLGLLLNVFGGRLPWWRRTVTI</sequence>
<dbReference type="Proteomes" id="UP000246569">
    <property type="component" value="Unassembled WGS sequence"/>
</dbReference>
<comment type="subcellular location">
    <subcellularLocation>
        <location evidence="1">Membrane</location>
        <topology evidence="1">Multi-pass membrane protein</topology>
    </subcellularLocation>
</comment>